<dbReference type="PROSITE" id="PS50943">
    <property type="entry name" value="HTH_CROC1"/>
    <property type="match status" value="1"/>
</dbReference>
<feature type="domain" description="HTH cro/C1-type" evidence="1">
    <location>
        <begin position="20"/>
        <end position="74"/>
    </location>
</feature>
<dbReference type="SUPFAM" id="SSF47413">
    <property type="entry name" value="lambda repressor-like DNA-binding domains"/>
    <property type="match status" value="1"/>
</dbReference>
<dbReference type="EMBL" id="FNHG01000017">
    <property type="protein sequence ID" value="SDM66354.1"/>
    <property type="molecule type" value="Genomic_DNA"/>
</dbReference>
<dbReference type="OrthoDB" id="9797172at2"/>
<dbReference type="RefSeq" id="WP_091771214.1">
    <property type="nucleotide sequence ID" value="NZ_FNHG01000017.1"/>
</dbReference>
<keyword evidence="3" id="KW-1185">Reference proteome</keyword>
<gene>
    <name evidence="2" type="ORF">SAMN04488568_11761</name>
</gene>
<dbReference type="SMART" id="SM00530">
    <property type="entry name" value="HTH_XRE"/>
    <property type="match status" value="1"/>
</dbReference>
<sequence>MQKVNPRIPNPVDMHVGSRIRLRRQLMKMSQEKLGDELGVTFQQVQKYERGANRVGASRLYRLSRVLEVPVQFFFEDLADKPVVSGMAEGDQTPVVYNFIQSSDGVSLAEAFSRISDAKVRRRVLELVRTLAAEQDESAH</sequence>
<dbReference type="CDD" id="cd00093">
    <property type="entry name" value="HTH_XRE"/>
    <property type="match status" value="1"/>
</dbReference>
<dbReference type="InterPro" id="IPR010982">
    <property type="entry name" value="Lambda_DNA-bd_dom_sf"/>
</dbReference>
<accession>A0A1G9V2A8</accession>
<dbReference type="STRING" id="144026.SAMN04488568_11761"/>
<dbReference type="Proteomes" id="UP000199759">
    <property type="component" value="Unassembled WGS sequence"/>
</dbReference>
<dbReference type="AlphaFoldDB" id="A0A1G9V2A8"/>
<dbReference type="Pfam" id="PF01381">
    <property type="entry name" value="HTH_3"/>
    <property type="match status" value="1"/>
</dbReference>
<evidence type="ECO:0000259" key="1">
    <source>
        <dbReference type="PROSITE" id="PS50943"/>
    </source>
</evidence>
<protein>
    <submittedName>
        <fullName evidence="2">Transcriptional regulator, contains XRE-family HTH domain</fullName>
    </submittedName>
</protein>
<reference evidence="2 3" key="1">
    <citation type="submission" date="2016-10" db="EMBL/GenBank/DDBJ databases">
        <authorList>
            <person name="de Groot N.N."/>
        </authorList>
    </citation>
    <scope>NUCLEOTIDE SEQUENCE [LARGE SCALE GENOMIC DNA]</scope>
    <source>
        <strain evidence="2 3">DSM 16077</strain>
    </source>
</reference>
<evidence type="ECO:0000313" key="2">
    <source>
        <dbReference type="EMBL" id="SDM66354.1"/>
    </source>
</evidence>
<dbReference type="InterPro" id="IPR001387">
    <property type="entry name" value="Cro/C1-type_HTH"/>
</dbReference>
<name>A0A1G9V2A8_9PROT</name>
<dbReference type="Gene3D" id="1.10.260.40">
    <property type="entry name" value="lambda repressor-like DNA-binding domains"/>
    <property type="match status" value="1"/>
</dbReference>
<dbReference type="GO" id="GO:0003677">
    <property type="term" value="F:DNA binding"/>
    <property type="evidence" value="ECO:0007669"/>
    <property type="project" value="InterPro"/>
</dbReference>
<organism evidence="2 3">
    <name type="scientific">Maricaulis salignorans</name>
    <dbReference type="NCBI Taxonomy" id="144026"/>
    <lineage>
        <taxon>Bacteria</taxon>
        <taxon>Pseudomonadati</taxon>
        <taxon>Pseudomonadota</taxon>
        <taxon>Alphaproteobacteria</taxon>
        <taxon>Maricaulales</taxon>
        <taxon>Maricaulaceae</taxon>
        <taxon>Maricaulis</taxon>
    </lineage>
</organism>
<proteinExistence type="predicted"/>
<evidence type="ECO:0000313" key="3">
    <source>
        <dbReference type="Proteomes" id="UP000199759"/>
    </source>
</evidence>